<organism evidence="2 3">
    <name type="scientific">Emericellopsis cladophorae</name>
    <dbReference type="NCBI Taxonomy" id="2686198"/>
    <lineage>
        <taxon>Eukaryota</taxon>
        <taxon>Fungi</taxon>
        <taxon>Dikarya</taxon>
        <taxon>Ascomycota</taxon>
        <taxon>Pezizomycotina</taxon>
        <taxon>Sordariomycetes</taxon>
        <taxon>Hypocreomycetidae</taxon>
        <taxon>Hypocreales</taxon>
        <taxon>Bionectriaceae</taxon>
        <taxon>Emericellopsis</taxon>
    </lineage>
</organism>
<reference evidence="2" key="2">
    <citation type="submission" date="2022-07" db="EMBL/GenBank/DDBJ databases">
        <authorList>
            <person name="Goncalves M.F.M."/>
            <person name="Hilario S."/>
            <person name="Van De Peer Y."/>
            <person name="Esteves A.C."/>
            <person name="Alves A."/>
        </authorList>
    </citation>
    <scope>NUCLEOTIDE SEQUENCE</scope>
    <source>
        <strain evidence="2">MUM 19.33</strain>
    </source>
</reference>
<evidence type="ECO:0000313" key="2">
    <source>
        <dbReference type="EMBL" id="KAI6780423.1"/>
    </source>
</evidence>
<dbReference type="RefSeq" id="XP_051361279.1">
    <property type="nucleotide sequence ID" value="XM_051507559.1"/>
</dbReference>
<reference evidence="2" key="1">
    <citation type="journal article" date="2021" name="J Fungi (Basel)">
        <title>Genomic and Metabolomic Analyses of the Marine Fungus Emericellopsis cladophorae: Insights into Saltwater Adaptability Mechanisms and Its Biosynthetic Potential.</title>
        <authorList>
            <person name="Goncalves M.F.M."/>
            <person name="Hilario S."/>
            <person name="Van de Peer Y."/>
            <person name="Esteves A.C."/>
            <person name="Alves A."/>
        </authorList>
    </citation>
    <scope>NUCLEOTIDE SEQUENCE</scope>
    <source>
        <strain evidence="2">MUM 19.33</strain>
    </source>
</reference>
<dbReference type="EMBL" id="JAGIXG020000033">
    <property type="protein sequence ID" value="KAI6780423.1"/>
    <property type="molecule type" value="Genomic_DNA"/>
</dbReference>
<keyword evidence="3" id="KW-1185">Reference proteome</keyword>
<protein>
    <submittedName>
        <fullName evidence="2">Uncharacterized protein</fullName>
    </submittedName>
</protein>
<accession>A0A9P9XZK7</accession>
<evidence type="ECO:0000256" key="1">
    <source>
        <dbReference type="SAM" id="MobiDB-lite"/>
    </source>
</evidence>
<dbReference type="OrthoDB" id="5233646at2759"/>
<sequence length="294" mass="31504">MDSSLATAMATLLEPTIADDTPASITMSGFDSTRFINHDIDFAYQQHHDSDALGFRFTLSSTDNTDNLGDPMNTPGVVNITVPIKAFISTVQYPSEPEAIKYGNPAVPYFSLRRSGDSSAYVIGRSFFQEAYLTEYVRATFSIHQALFPDGSNEAAVLETIEQPDGSPYPPPKSRHDDLSTATIAGIAVGAAVAVRRPIDPSRIVFWGPLPDSVYLPHGHPEASGGGTAQNGSHDGILGSNYTEEEETMLALRDHVNYRAETPPVSPGADGHGDDASGGGGMEFVRVPQMAARR</sequence>
<gene>
    <name evidence="2" type="ORF">J7T54_007272</name>
</gene>
<dbReference type="GeneID" id="75833748"/>
<proteinExistence type="predicted"/>
<comment type="caution">
    <text evidence="2">The sequence shown here is derived from an EMBL/GenBank/DDBJ whole genome shotgun (WGS) entry which is preliminary data.</text>
</comment>
<name>A0A9P9XZK7_9HYPO</name>
<feature type="region of interest" description="Disordered" evidence="1">
    <location>
        <begin position="261"/>
        <end position="281"/>
    </location>
</feature>
<dbReference type="Proteomes" id="UP001055219">
    <property type="component" value="Unassembled WGS sequence"/>
</dbReference>
<evidence type="ECO:0000313" key="3">
    <source>
        <dbReference type="Proteomes" id="UP001055219"/>
    </source>
</evidence>
<dbReference type="AlphaFoldDB" id="A0A9P9XZK7"/>